<evidence type="ECO:0000313" key="1">
    <source>
        <dbReference type="EnsemblPlants" id="PGSC0003DMT400096553"/>
    </source>
</evidence>
<accession>M1DYQ0</accession>
<keyword evidence="2" id="KW-1185">Reference proteome</keyword>
<dbReference type="AlphaFoldDB" id="M1DYQ0"/>
<reference evidence="2" key="1">
    <citation type="journal article" date="2011" name="Nature">
        <title>Genome sequence and analysis of the tuber crop potato.</title>
        <authorList>
            <consortium name="The Potato Genome Sequencing Consortium"/>
        </authorList>
    </citation>
    <scope>NUCLEOTIDE SEQUENCE [LARGE SCALE GENOMIC DNA]</scope>
    <source>
        <strain evidence="2">cv. DM1-3 516 R44</strain>
    </source>
</reference>
<sequence length="170" mass="18878">MPLYPWQGILGPLDKAYTSDSTFSSCGFMSVHALSIQITLRSVPDLQFSSINVPPVPDQEGSNAEFHNAIQLLGQSVTNQNNALVPTNTNVWSAPTRARDFVRMNPPEFLGSQVGKDPQNFTNEVKKIFGVMQVTGNDRVELESYQLKDVAHIWFTPWKEKKGTNAVPIS</sequence>
<organism evidence="1 2">
    <name type="scientific">Solanum tuberosum</name>
    <name type="common">Potato</name>
    <dbReference type="NCBI Taxonomy" id="4113"/>
    <lineage>
        <taxon>Eukaryota</taxon>
        <taxon>Viridiplantae</taxon>
        <taxon>Streptophyta</taxon>
        <taxon>Embryophyta</taxon>
        <taxon>Tracheophyta</taxon>
        <taxon>Spermatophyta</taxon>
        <taxon>Magnoliopsida</taxon>
        <taxon>eudicotyledons</taxon>
        <taxon>Gunneridae</taxon>
        <taxon>Pentapetalae</taxon>
        <taxon>asterids</taxon>
        <taxon>lamiids</taxon>
        <taxon>Solanales</taxon>
        <taxon>Solanaceae</taxon>
        <taxon>Solanoideae</taxon>
        <taxon>Solaneae</taxon>
        <taxon>Solanum</taxon>
    </lineage>
</organism>
<dbReference type="HOGENOM" id="CLU_1573398_0_0_1"/>
<dbReference type="EnsemblPlants" id="PGSC0003DMT400096553">
    <property type="protein sequence ID" value="PGSC0003DMT400096553"/>
    <property type="gene ID" value="PGSC0003DMG400046124"/>
</dbReference>
<evidence type="ECO:0000313" key="2">
    <source>
        <dbReference type="Proteomes" id="UP000011115"/>
    </source>
</evidence>
<proteinExistence type="predicted"/>
<protein>
    <submittedName>
        <fullName evidence="1">Gag-pol protein</fullName>
    </submittedName>
</protein>
<name>M1DYQ0_SOLTU</name>
<dbReference type="Proteomes" id="UP000011115">
    <property type="component" value="Unassembled WGS sequence"/>
</dbReference>
<dbReference type="Gramene" id="PGSC0003DMT400096553">
    <property type="protein sequence ID" value="PGSC0003DMT400096553"/>
    <property type="gene ID" value="PGSC0003DMG400046124"/>
</dbReference>
<dbReference type="PaxDb" id="4113-PGSC0003DMT400096553"/>
<dbReference type="InParanoid" id="M1DYQ0"/>
<reference evidence="1" key="2">
    <citation type="submission" date="2015-06" db="UniProtKB">
        <authorList>
            <consortium name="EnsemblPlants"/>
        </authorList>
    </citation>
    <scope>IDENTIFICATION</scope>
    <source>
        <strain evidence="1">DM1-3 516 R44</strain>
    </source>
</reference>